<keyword evidence="3 7" id="KW-0418">Kinase</keyword>
<evidence type="ECO:0000313" key="7">
    <source>
        <dbReference type="EMBL" id="WXB02571.1"/>
    </source>
</evidence>
<feature type="compositionally biased region" description="Gly residues" evidence="5">
    <location>
        <begin position="341"/>
        <end position="353"/>
    </location>
</feature>
<keyword evidence="2" id="KW-0547">Nucleotide-binding</keyword>
<dbReference type="SUPFAM" id="SSF56112">
    <property type="entry name" value="Protein kinase-like (PK-like)"/>
    <property type="match status" value="1"/>
</dbReference>
<dbReference type="RefSeq" id="WP_394832199.1">
    <property type="nucleotide sequence ID" value="NZ_CP089929.1"/>
</dbReference>
<proteinExistence type="predicted"/>
<feature type="compositionally biased region" description="Low complexity" evidence="5">
    <location>
        <begin position="379"/>
        <end position="392"/>
    </location>
</feature>
<dbReference type="PROSITE" id="PS00108">
    <property type="entry name" value="PROTEIN_KINASE_ST"/>
    <property type="match status" value="1"/>
</dbReference>
<reference evidence="7" key="1">
    <citation type="submission" date="2021-12" db="EMBL/GenBank/DDBJ databases">
        <title>Discovery of the Pendulisporaceae a myxobacterial family with distinct sporulation behavior and unique specialized metabolism.</title>
        <authorList>
            <person name="Garcia R."/>
            <person name="Popoff A."/>
            <person name="Bader C.D."/>
            <person name="Loehr J."/>
            <person name="Walesch S."/>
            <person name="Walt C."/>
            <person name="Boldt J."/>
            <person name="Bunk B."/>
            <person name="Haeckl F.J.F.P.J."/>
            <person name="Gunesch A.P."/>
            <person name="Birkelbach J."/>
            <person name="Nuebel U."/>
            <person name="Pietschmann T."/>
            <person name="Bach T."/>
            <person name="Mueller R."/>
        </authorList>
    </citation>
    <scope>NUCLEOTIDE SEQUENCE</scope>
    <source>
        <strain evidence="7">MSr11367</strain>
    </source>
</reference>
<accession>A0ABZ2KV64</accession>
<dbReference type="InterPro" id="IPR011009">
    <property type="entry name" value="Kinase-like_dom_sf"/>
</dbReference>
<dbReference type="Gene3D" id="1.10.510.10">
    <property type="entry name" value="Transferase(Phosphotransferase) domain 1"/>
    <property type="match status" value="1"/>
</dbReference>
<gene>
    <name evidence="7" type="ORF">LVJ94_37360</name>
</gene>
<name>A0ABZ2KV64_9BACT</name>
<evidence type="ECO:0000256" key="5">
    <source>
        <dbReference type="SAM" id="MobiDB-lite"/>
    </source>
</evidence>
<feature type="region of interest" description="Disordered" evidence="5">
    <location>
        <begin position="341"/>
        <end position="420"/>
    </location>
</feature>
<dbReference type="EMBL" id="CP089983">
    <property type="protein sequence ID" value="WXB02571.1"/>
    <property type="molecule type" value="Genomic_DNA"/>
</dbReference>
<dbReference type="Pfam" id="PF00069">
    <property type="entry name" value="Pkinase"/>
    <property type="match status" value="1"/>
</dbReference>
<dbReference type="CDD" id="cd14014">
    <property type="entry name" value="STKc_PknB_like"/>
    <property type="match status" value="1"/>
</dbReference>
<keyword evidence="1" id="KW-0808">Transferase</keyword>
<dbReference type="GO" id="GO:0004674">
    <property type="term" value="F:protein serine/threonine kinase activity"/>
    <property type="evidence" value="ECO:0007669"/>
    <property type="project" value="UniProtKB-KW"/>
</dbReference>
<dbReference type="Proteomes" id="UP001374803">
    <property type="component" value="Chromosome"/>
</dbReference>
<dbReference type="PROSITE" id="PS50011">
    <property type="entry name" value="PROTEIN_KINASE_DOM"/>
    <property type="match status" value="1"/>
</dbReference>
<dbReference type="PANTHER" id="PTHR43289:SF6">
    <property type="entry name" value="SERINE_THREONINE-PROTEIN KINASE NEKL-3"/>
    <property type="match status" value="1"/>
</dbReference>
<evidence type="ECO:0000256" key="2">
    <source>
        <dbReference type="ARBA" id="ARBA00022741"/>
    </source>
</evidence>
<evidence type="ECO:0000313" key="8">
    <source>
        <dbReference type="Proteomes" id="UP001374803"/>
    </source>
</evidence>
<dbReference type="InterPro" id="IPR008271">
    <property type="entry name" value="Ser/Thr_kinase_AS"/>
</dbReference>
<evidence type="ECO:0000256" key="4">
    <source>
        <dbReference type="ARBA" id="ARBA00022840"/>
    </source>
</evidence>
<evidence type="ECO:0000259" key="6">
    <source>
        <dbReference type="PROSITE" id="PS50011"/>
    </source>
</evidence>
<feature type="compositionally biased region" description="Basic and acidic residues" evidence="5">
    <location>
        <begin position="398"/>
        <end position="420"/>
    </location>
</feature>
<keyword evidence="7" id="KW-0723">Serine/threonine-protein kinase</keyword>
<feature type="domain" description="Protein kinase" evidence="6">
    <location>
        <begin position="32"/>
        <end position="308"/>
    </location>
</feature>
<protein>
    <submittedName>
        <fullName evidence="7">Serine/threonine protein kinase</fullName>
    </submittedName>
</protein>
<evidence type="ECO:0000256" key="3">
    <source>
        <dbReference type="ARBA" id="ARBA00022777"/>
    </source>
</evidence>
<keyword evidence="8" id="KW-1185">Reference proteome</keyword>
<dbReference type="PANTHER" id="PTHR43289">
    <property type="entry name" value="MITOGEN-ACTIVATED PROTEIN KINASE KINASE KINASE 20-RELATED"/>
    <property type="match status" value="1"/>
</dbReference>
<dbReference type="Gene3D" id="3.30.200.20">
    <property type="entry name" value="Phosphorylase Kinase, domain 1"/>
    <property type="match status" value="1"/>
</dbReference>
<organism evidence="7 8">
    <name type="scientific">Pendulispora rubella</name>
    <dbReference type="NCBI Taxonomy" id="2741070"/>
    <lineage>
        <taxon>Bacteria</taxon>
        <taxon>Pseudomonadati</taxon>
        <taxon>Myxococcota</taxon>
        <taxon>Myxococcia</taxon>
        <taxon>Myxococcales</taxon>
        <taxon>Sorangiineae</taxon>
        <taxon>Pendulisporaceae</taxon>
        <taxon>Pendulispora</taxon>
    </lineage>
</organism>
<dbReference type="SMART" id="SM00220">
    <property type="entry name" value="S_TKc"/>
    <property type="match status" value="1"/>
</dbReference>
<sequence length="420" mass="44984">MVSRPPRLPSLESDEVSRDERGLINKVLAGKYLVRSIIGSGGVGTVYEAIDRALRRTVAIKVPHKTATDVILQRFLREGRAGAAIAHPNVCALFDVGPLEDGTPFLVMERLFGDTLADRLEKQPKLDLPSVITIMTQVLSGLHAAHAQGIVHRDMKPENIFVCRPVGGEALVKVLDFGASKLDGFLLSEDEGLDALTATGYAVGTPYYMAPEQARGEMDPDGRLDIFACGTIIYEALTGVRPFEGNHFSEIFKAIAAASPKPIRSLDPSLPEALTKVLARAMAPQRESRYPTAGAFSRALESLKHATADSKPQPEEPTSERLAYLRQRFHELAVLYRKGSAGTGAPAGLGGQAASGVRASTAPGDGSAEIPVFFDEEAPSSPSYIPPAAYQSGGVASVHEETSRSRILTERDPIGPPRDP</sequence>
<dbReference type="InterPro" id="IPR000719">
    <property type="entry name" value="Prot_kinase_dom"/>
</dbReference>
<evidence type="ECO:0000256" key="1">
    <source>
        <dbReference type="ARBA" id="ARBA00022679"/>
    </source>
</evidence>
<keyword evidence="4" id="KW-0067">ATP-binding</keyword>